<dbReference type="AlphaFoldDB" id="A0A9Q0H6K1"/>
<gene>
    <name evidence="2" type="ORF">NE237_020756</name>
</gene>
<feature type="region of interest" description="Disordered" evidence="1">
    <location>
        <begin position="45"/>
        <end position="148"/>
    </location>
</feature>
<proteinExistence type="predicted"/>
<keyword evidence="3" id="KW-1185">Reference proteome</keyword>
<evidence type="ECO:0000313" key="3">
    <source>
        <dbReference type="Proteomes" id="UP001141806"/>
    </source>
</evidence>
<name>A0A9Q0H6K1_9MAGN</name>
<dbReference type="EMBL" id="JAMYWD010000009">
    <property type="protein sequence ID" value="KAJ4960846.1"/>
    <property type="molecule type" value="Genomic_DNA"/>
</dbReference>
<feature type="compositionally biased region" description="Polar residues" evidence="1">
    <location>
        <begin position="123"/>
        <end position="138"/>
    </location>
</feature>
<evidence type="ECO:0000313" key="2">
    <source>
        <dbReference type="EMBL" id="KAJ4960846.1"/>
    </source>
</evidence>
<dbReference type="Proteomes" id="UP001141806">
    <property type="component" value="Unassembled WGS sequence"/>
</dbReference>
<reference evidence="2" key="1">
    <citation type="journal article" date="2023" name="Plant J.">
        <title>The genome of the king protea, Protea cynaroides.</title>
        <authorList>
            <person name="Chang J."/>
            <person name="Duong T.A."/>
            <person name="Schoeman C."/>
            <person name="Ma X."/>
            <person name="Roodt D."/>
            <person name="Barker N."/>
            <person name="Li Z."/>
            <person name="Van de Peer Y."/>
            <person name="Mizrachi E."/>
        </authorList>
    </citation>
    <scope>NUCLEOTIDE SEQUENCE</scope>
    <source>
        <tissue evidence="2">Young leaves</tissue>
    </source>
</reference>
<feature type="compositionally biased region" description="Basic and acidic residues" evidence="1">
    <location>
        <begin position="80"/>
        <end position="98"/>
    </location>
</feature>
<protein>
    <submittedName>
        <fullName evidence="2">Uncharacterized protein</fullName>
    </submittedName>
</protein>
<comment type="caution">
    <text evidence="2">The sequence shown here is derived from an EMBL/GenBank/DDBJ whole genome shotgun (WGS) entry which is preliminary data.</text>
</comment>
<organism evidence="2 3">
    <name type="scientific">Protea cynaroides</name>
    <dbReference type="NCBI Taxonomy" id="273540"/>
    <lineage>
        <taxon>Eukaryota</taxon>
        <taxon>Viridiplantae</taxon>
        <taxon>Streptophyta</taxon>
        <taxon>Embryophyta</taxon>
        <taxon>Tracheophyta</taxon>
        <taxon>Spermatophyta</taxon>
        <taxon>Magnoliopsida</taxon>
        <taxon>Proteales</taxon>
        <taxon>Proteaceae</taxon>
        <taxon>Protea</taxon>
    </lineage>
</organism>
<evidence type="ECO:0000256" key="1">
    <source>
        <dbReference type="SAM" id="MobiDB-lite"/>
    </source>
</evidence>
<sequence length="171" mass="18758">MRLAKLEGAQVKVSDLRCNLFLTLFNMLKVNEEQLKALWAKKVDHGKEARGKRGKGGVELSVGAEPSEERVQKRLKKKYKELADRSERSTESARDKVLADNARAYAQPLIPNPGLVDGEEPTSYETPRSSGIGQSGSEHSPCGPHSRQCLATLDSQYQVVVSPPDDGRASV</sequence>
<accession>A0A9Q0H6K1</accession>